<dbReference type="Gene3D" id="1.10.10.10">
    <property type="entry name" value="Winged helix-like DNA-binding domain superfamily/Winged helix DNA-binding domain"/>
    <property type="match status" value="1"/>
</dbReference>
<feature type="compositionally biased region" description="Polar residues" evidence="5">
    <location>
        <begin position="354"/>
        <end position="368"/>
    </location>
</feature>
<proteinExistence type="inferred from homology"/>
<dbReference type="InterPro" id="IPR001867">
    <property type="entry name" value="OmpR/PhoB-type_DNA-bd"/>
</dbReference>
<dbReference type="SUPFAM" id="SSF48452">
    <property type="entry name" value="TPR-like"/>
    <property type="match status" value="1"/>
</dbReference>
<dbReference type="InterPro" id="IPR011990">
    <property type="entry name" value="TPR-like_helical_dom_sf"/>
</dbReference>
<feature type="region of interest" description="Disordered" evidence="5">
    <location>
        <begin position="596"/>
        <end position="617"/>
    </location>
</feature>
<feature type="compositionally biased region" description="Basic and acidic residues" evidence="5">
    <location>
        <begin position="608"/>
        <end position="617"/>
    </location>
</feature>
<feature type="region of interest" description="Disordered" evidence="5">
    <location>
        <begin position="237"/>
        <end position="284"/>
    </location>
</feature>
<dbReference type="InterPro" id="IPR051677">
    <property type="entry name" value="AfsR-DnrI-RedD_regulator"/>
</dbReference>
<name>A0A7W9HFM0_9PSEU</name>
<dbReference type="EMBL" id="JACHMO010000001">
    <property type="protein sequence ID" value="MBB5801300.1"/>
    <property type="molecule type" value="Genomic_DNA"/>
</dbReference>
<dbReference type="Gene3D" id="1.25.40.10">
    <property type="entry name" value="Tetratricopeptide repeat domain"/>
    <property type="match status" value="1"/>
</dbReference>
<dbReference type="PANTHER" id="PTHR35807">
    <property type="entry name" value="TRANSCRIPTIONAL REGULATOR REDD-RELATED"/>
    <property type="match status" value="1"/>
</dbReference>
<keyword evidence="6" id="KW-0812">Transmembrane</keyword>
<feature type="transmembrane region" description="Helical" evidence="6">
    <location>
        <begin position="52"/>
        <end position="73"/>
    </location>
</feature>
<dbReference type="SMART" id="SM01043">
    <property type="entry name" value="BTAD"/>
    <property type="match status" value="1"/>
</dbReference>
<keyword evidence="2" id="KW-0805">Transcription regulation</keyword>
<dbReference type="SMART" id="SM00862">
    <property type="entry name" value="Trans_reg_C"/>
    <property type="match status" value="1"/>
</dbReference>
<accession>A0A7W9HFM0</accession>
<comment type="caution">
    <text evidence="9">The sequence shown here is derived from an EMBL/GenBank/DDBJ whole genome shotgun (WGS) entry which is preliminary data.</text>
</comment>
<evidence type="ECO:0000256" key="3">
    <source>
        <dbReference type="ARBA" id="ARBA00023125"/>
    </source>
</evidence>
<dbReference type="SUPFAM" id="SSF46894">
    <property type="entry name" value="C-terminal effector domain of the bipartite response regulators"/>
    <property type="match status" value="1"/>
</dbReference>
<keyword evidence="10" id="KW-1185">Reference proteome</keyword>
<dbReference type="InterPro" id="IPR036388">
    <property type="entry name" value="WH-like_DNA-bd_sf"/>
</dbReference>
<comment type="similarity">
    <text evidence="1">Belongs to the AfsR/DnrI/RedD regulatory family.</text>
</comment>
<protein>
    <submittedName>
        <fullName evidence="9">DNA-binding SARP family transcriptional activator</fullName>
    </submittedName>
</protein>
<feature type="transmembrane region" description="Helical" evidence="6">
    <location>
        <begin position="293"/>
        <end position="313"/>
    </location>
</feature>
<dbReference type="GO" id="GO:0003677">
    <property type="term" value="F:DNA binding"/>
    <property type="evidence" value="ECO:0007669"/>
    <property type="project" value="UniProtKB-KW"/>
</dbReference>
<evidence type="ECO:0000256" key="1">
    <source>
        <dbReference type="ARBA" id="ARBA00005820"/>
    </source>
</evidence>
<keyword evidence="3 9" id="KW-0238">DNA-binding</keyword>
<evidence type="ECO:0000259" key="7">
    <source>
        <dbReference type="SMART" id="SM00862"/>
    </source>
</evidence>
<reference evidence="9 10" key="1">
    <citation type="submission" date="2020-08" db="EMBL/GenBank/DDBJ databases">
        <title>Sequencing the genomes of 1000 actinobacteria strains.</title>
        <authorList>
            <person name="Klenk H.-P."/>
        </authorList>
    </citation>
    <scope>NUCLEOTIDE SEQUENCE [LARGE SCALE GENOMIC DNA]</scope>
    <source>
        <strain evidence="9 10">DSM 45486</strain>
    </source>
</reference>
<keyword evidence="6" id="KW-0472">Membrane</keyword>
<feature type="domain" description="OmpR/PhoB-type" evidence="7">
    <location>
        <begin position="641"/>
        <end position="720"/>
    </location>
</feature>
<evidence type="ECO:0000256" key="2">
    <source>
        <dbReference type="ARBA" id="ARBA00023015"/>
    </source>
</evidence>
<feature type="region of interest" description="Disordered" evidence="5">
    <location>
        <begin position="351"/>
        <end position="375"/>
    </location>
</feature>
<evidence type="ECO:0000256" key="4">
    <source>
        <dbReference type="ARBA" id="ARBA00023163"/>
    </source>
</evidence>
<evidence type="ECO:0000313" key="9">
    <source>
        <dbReference type="EMBL" id="MBB5801300.1"/>
    </source>
</evidence>
<evidence type="ECO:0000256" key="5">
    <source>
        <dbReference type="SAM" id="MobiDB-lite"/>
    </source>
</evidence>
<feature type="domain" description="Bacterial transcriptional activator" evidence="8">
    <location>
        <begin position="727"/>
        <end position="864"/>
    </location>
</feature>
<dbReference type="AlphaFoldDB" id="A0A7W9HFM0"/>
<feature type="compositionally biased region" description="Pro residues" evidence="5">
    <location>
        <begin position="246"/>
        <end position="268"/>
    </location>
</feature>
<evidence type="ECO:0000259" key="8">
    <source>
        <dbReference type="SMART" id="SM01043"/>
    </source>
</evidence>
<dbReference type="GO" id="GO:0006355">
    <property type="term" value="P:regulation of DNA-templated transcription"/>
    <property type="evidence" value="ECO:0007669"/>
    <property type="project" value="InterPro"/>
</dbReference>
<dbReference type="InterPro" id="IPR016032">
    <property type="entry name" value="Sig_transdc_resp-reg_C-effctor"/>
</dbReference>
<dbReference type="RefSeq" id="WP_184916951.1">
    <property type="nucleotide sequence ID" value="NZ_JACHMO010000001.1"/>
</dbReference>
<dbReference type="InterPro" id="IPR005158">
    <property type="entry name" value="BTAD"/>
</dbReference>
<organism evidence="9 10">
    <name type="scientific">Saccharothrix ecbatanensis</name>
    <dbReference type="NCBI Taxonomy" id="1105145"/>
    <lineage>
        <taxon>Bacteria</taxon>
        <taxon>Bacillati</taxon>
        <taxon>Actinomycetota</taxon>
        <taxon>Actinomycetes</taxon>
        <taxon>Pseudonocardiales</taxon>
        <taxon>Pseudonocardiaceae</taxon>
        <taxon>Saccharothrix</taxon>
    </lineage>
</organism>
<dbReference type="PANTHER" id="PTHR35807:SF1">
    <property type="entry name" value="TRANSCRIPTIONAL REGULATOR REDD"/>
    <property type="match status" value="1"/>
</dbReference>
<dbReference type="Proteomes" id="UP000552097">
    <property type="component" value="Unassembled WGS sequence"/>
</dbReference>
<keyword evidence="6" id="KW-1133">Transmembrane helix</keyword>
<dbReference type="Pfam" id="PF03704">
    <property type="entry name" value="BTAD"/>
    <property type="match status" value="1"/>
</dbReference>
<evidence type="ECO:0000313" key="10">
    <source>
        <dbReference type="Proteomes" id="UP000552097"/>
    </source>
</evidence>
<dbReference type="GO" id="GO:0000160">
    <property type="term" value="P:phosphorelay signal transduction system"/>
    <property type="evidence" value="ECO:0007669"/>
    <property type="project" value="InterPro"/>
</dbReference>
<sequence>MLHGLLAFTGLTALLVGLPGALIHFVGWPLPDHIPTVDEIQALLFSPMNARVLLDALACLCWIVWFFFALDVLRCTVEAALGVTWPVVHRTGPLNGLVAALVGTIVVTLLTNRAHGAPPASTSVASAHPAAVSAPLHPGAVRLVAAQHADPAGAPVAAAPSGMVQVTEEVRVPQNGIHDSLWRVSERILHDGNRWPELYRLNLGIVQPDGRALEVPHLIQPGWKITAYVSVSTWPATELPHDKPRPVPTDEPPRPTTTPPDSSRPPSPNSKSASPETDTSFNAAGDEAAGADLGYGVFVSFILAGTVVTALAANRMWHRRRYRIGSGRRSDLHRPIAPVVRALRLVHERDGDQGSATSWAEHTSTDVTASGFAPHDGAELSSIPIGVRDGRDVALNLMSTRGLGLVGPGATAAVRALLLHLLAHGGQPAASVRILVPAADFDRIFSDTAVGGLPSAIVVVESLDTALDQMEAALLTRTRQLVEDEVKPETGVLVLFAAPSPHAERRLQAVLDNGSTVGLAAIFLGQWRSGATARVRPDGTVSATSAGLGDVLADTRLFTLPSTDGAELLSLLGEAECPSEDHGPAVDHAMPESGDVIQVDKPPPRAPEPLRDRAAQEEVRRPLTLRVLGPVELELHQDGGTRALSGTLTPKQREVLAFLALHPQGVRREALNEAVWPDSRPPRPFNSLHNALSLLRRALSRATDRTIVDLILNEDGRYRLNPTLISTDYGRLHQVLPASRLTRDQTLGELRDAIDLYQGDLAEDVIASWVEPFRESLRRDVLDALAVLIRAHGTDEPEAALTLLEQTRRLDPYNEGVYCDIIRNQARLGRFAAIPRTLKLLAATLDEIGERPGGDTVELAESLQGRSARSATSSQ</sequence>
<keyword evidence="4" id="KW-0804">Transcription</keyword>
<evidence type="ECO:0000256" key="6">
    <source>
        <dbReference type="SAM" id="Phobius"/>
    </source>
</evidence>
<gene>
    <name evidence="9" type="ORF">F4560_001068</name>
</gene>